<dbReference type="InParanoid" id="A0A1Y1YG79"/>
<accession>A0A1Y1YG79</accession>
<keyword evidence="3" id="KW-1185">Reference proteome</keyword>
<proteinExistence type="predicted"/>
<dbReference type="EMBL" id="MCFE01000141">
    <property type="protein sequence ID" value="ORX97040.1"/>
    <property type="molecule type" value="Genomic_DNA"/>
</dbReference>
<protein>
    <submittedName>
        <fullName evidence="2">Uncharacterized protein</fullName>
    </submittedName>
</protein>
<organism evidence="2 3">
    <name type="scientific">Basidiobolus meristosporus CBS 931.73</name>
    <dbReference type="NCBI Taxonomy" id="1314790"/>
    <lineage>
        <taxon>Eukaryota</taxon>
        <taxon>Fungi</taxon>
        <taxon>Fungi incertae sedis</taxon>
        <taxon>Zoopagomycota</taxon>
        <taxon>Entomophthoromycotina</taxon>
        <taxon>Basidiobolomycetes</taxon>
        <taxon>Basidiobolales</taxon>
        <taxon>Basidiobolaceae</taxon>
        <taxon>Basidiobolus</taxon>
    </lineage>
</organism>
<name>A0A1Y1YG79_9FUNG</name>
<dbReference type="Proteomes" id="UP000193498">
    <property type="component" value="Unassembled WGS sequence"/>
</dbReference>
<feature type="region of interest" description="Disordered" evidence="1">
    <location>
        <begin position="1"/>
        <end position="36"/>
    </location>
</feature>
<evidence type="ECO:0000256" key="1">
    <source>
        <dbReference type="SAM" id="MobiDB-lite"/>
    </source>
</evidence>
<comment type="caution">
    <text evidence="2">The sequence shown here is derived from an EMBL/GenBank/DDBJ whole genome shotgun (WGS) entry which is preliminary data.</text>
</comment>
<evidence type="ECO:0000313" key="3">
    <source>
        <dbReference type="Proteomes" id="UP000193498"/>
    </source>
</evidence>
<feature type="compositionally biased region" description="Low complexity" evidence="1">
    <location>
        <begin position="9"/>
        <end position="18"/>
    </location>
</feature>
<gene>
    <name evidence="2" type="ORF">K493DRAFT_314258</name>
</gene>
<reference evidence="2 3" key="1">
    <citation type="submission" date="2016-07" db="EMBL/GenBank/DDBJ databases">
        <title>Pervasive Adenine N6-methylation of Active Genes in Fungi.</title>
        <authorList>
            <consortium name="DOE Joint Genome Institute"/>
            <person name="Mondo S.J."/>
            <person name="Dannebaum R.O."/>
            <person name="Kuo R.C."/>
            <person name="Labutti K."/>
            <person name="Haridas S."/>
            <person name="Kuo A."/>
            <person name="Salamov A."/>
            <person name="Ahrendt S.R."/>
            <person name="Lipzen A."/>
            <person name="Sullivan W."/>
            <person name="Andreopoulos W.B."/>
            <person name="Clum A."/>
            <person name="Lindquist E."/>
            <person name="Daum C."/>
            <person name="Ramamoorthy G.K."/>
            <person name="Gryganskyi A."/>
            <person name="Culley D."/>
            <person name="Magnuson J.K."/>
            <person name="James T.Y."/>
            <person name="O'Malley M.A."/>
            <person name="Stajich J.E."/>
            <person name="Spatafora J.W."/>
            <person name="Visel A."/>
            <person name="Grigoriev I.V."/>
        </authorList>
    </citation>
    <scope>NUCLEOTIDE SEQUENCE [LARGE SCALE GENOMIC DNA]</scope>
    <source>
        <strain evidence="2 3">CBS 931.73</strain>
    </source>
</reference>
<dbReference type="OrthoDB" id="5573882at2759"/>
<sequence>MDRGRLFLKSKNQSSSASKSKKQRRSTPPKVTPQPTIFRDSISAKASPVLPVLTVSSECWSKLNSPVYISNSTSLGGQHPDFSNEAALHGTVSVCPFSYTELPIKDDGVSNILCVTLSANPLDACPGVNRREPRPDTILKRARETLVAMVHPTKALFIKYTNELLCRHGKGPHCQGFAGNYETPDSYGICPSTDPSSRIKERKYDFEELLPPRLSGPRNIRSNQEYLRISLAESSMIKANKILRPLKQRYYLPRRDDFYTANRPSLLSHHFSTWDTAN</sequence>
<dbReference type="AlphaFoldDB" id="A0A1Y1YG79"/>
<evidence type="ECO:0000313" key="2">
    <source>
        <dbReference type="EMBL" id="ORX97040.1"/>
    </source>
</evidence>